<evidence type="ECO:0000256" key="1">
    <source>
        <dbReference type="ARBA" id="ARBA00022801"/>
    </source>
</evidence>
<accession>A0AAV4MFB8</accession>
<dbReference type="Gene3D" id="3.40.50.300">
    <property type="entry name" value="P-loop containing nucleotide triphosphate hydrolases"/>
    <property type="match status" value="1"/>
</dbReference>
<dbReference type="AlphaFoldDB" id="A0AAV4MFB8"/>
<evidence type="ECO:0000313" key="3">
    <source>
        <dbReference type="Proteomes" id="UP001054945"/>
    </source>
</evidence>
<organism evidence="2 3">
    <name type="scientific">Caerostris extrusa</name>
    <name type="common">Bark spider</name>
    <name type="synonym">Caerostris bankana</name>
    <dbReference type="NCBI Taxonomy" id="172846"/>
    <lineage>
        <taxon>Eukaryota</taxon>
        <taxon>Metazoa</taxon>
        <taxon>Ecdysozoa</taxon>
        <taxon>Arthropoda</taxon>
        <taxon>Chelicerata</taxon>
        <taxon>Arachnida</taxon>
        <taxon>Araneae</taxon>
        <taxon>Araneomorphae</taxon>
        <taxon>Entelegynae</taxon>
        <taxon>Araneoidea</taxon>
        <taxon>Araneidae</taxon>
        <taxon>Caerostris</taxon>
    </lineage>
</organism>
<sequence length="225" mass="26132">MPEVKHFFETVLPAREERDYVLHFFGRLLDGHRDEKQFLVLTDKRDGNNGKTTFINLMECVFSSYAVCKGSKAVCEQSRERINSHDAGLARFKGIRLLIVDELKKDQTLNSSFLKRVAGGRSSVDGRNMYSSKIFKFSWQAGIVLIMKEGDFPKFDSFDEAFMKRMVVCPFRSKFVNALETIQEPYTFVQDLNICENFNSWRSSVLNLLWEYKYKDVTVPPEMLS</sequence>
<comment type="caution">
    <text evidence="2">The sequence shown here is derived from an EMBL/GenBank/DDBJ whole genome shotgun (WGS) entry which is preliminary data.</text>
</comment>
<gene>
    <name evidence="2" type="ORF">CEXT_376521</name>
</gene>
<dbReference type="InterPro" id="IPR051620">
    <property type="entry name" value="ORF904-like_C"/>
</dbReference>
<dbReference type="GO" id="GO:0016787">
    <property type="term" value="F:hydrolase activity"/>
    <property type="evidence" value="ECO:0007669"/>
    <property type="project" value="UniProtKB-KW"/>
</dbReference>
<proteinExistence type="predicted"/>
<protein>
    <submittedName>
        <fullName evidence="2">ATPase</fullName>
    </submittedName>
</protein>
<dbReference type="InterPro" id="IPR027417">
    <property type="entry name" value="P-loop_NTPase"/>
</dbReference>
<dbReference type="PANTHER" id="PTHR35372:SF2">
    <property type="entry name" value="SF3 HELICASE DOMAIN-CONTAINING PROTEIN"/>
    <property type="match status" value="1"/>
</dbReference>
<reference evidence="2 3" key="1">
    <citation type="submission" date="2021-06" db="EMBL/GenBank/DDBJ databases">
        <title>Caerostris extrusa draft genome.</title>
        <authorList>
            <person name="Kono N."/>
            <person name="Arakawa K."/>
        </authorList>
    </citation>
    <scope>NUCLEOTIDE SEQUENCE [LARGE SCALE GENOMIC DNA]</scope>
</reference>
<keyword evidence="3" id="KW-1185">Reference proteome</keyword>
<dbReference type="EMBL" id="BPLR01002183">
    <property type="protein sequence ID" value="GIX71048.1"/>
    <property type="molecule type" value="Genomic_DNA"/>
</dbReference>
<dbReference type="Proteomes" id="UP001054945">
    <property type="component" value="Unassembled WGS sequence"/>
</dbReference>
<evidence type="ECO:0000313" key="2">
    <source>
        <dbReference type="EMBL" id="GIX71048.1"/>
    </source>
</evidence>
<dbReference type="PANTHER" id="PTHR35372">
    <property type="entry name" value="ATP BINDING PROTEIN-RELATED"/>
    <property type="match status" value="1"/>
</dbReference>
<name>A0AAV4MFB8_CAEEX</name>
<keyword evidence="1" id="KW-0378">Hydrolase</keyword>